<dbReference type="Proteomes" id="UP001189429">
    <property type="component" value="Unassembled WGS sequence"/>
</dbReference>
<dbReference type="EMBL" id="CAUYUJ010019673">
    <property type="protein sequence ID" value="CAK0892855.1"/>
    <property type="molecule type" value="Genomic_DNA"/>
</dbReference>
<organism evidence="2 3">
    <name type="scientific">Prorocentrum cordatum</name>
    <dbReference type="NCBI Taxonomy" id="2364126"/>
    <lineage>
        <taxon>Eukaryota</taxon>
        <taxon>Sar</taxon>
        <taxon>Alveolata</taxon>
        <taxon>Dinophyceae</taxon>
        <taxon>Prorocentrales</taxon>
        <taxon>Prorocentraceae</taxon>
        <taxon>Prorocentrum</taxon>
    </lineage>
</organism>
<accession>A0ABN9X5F0</accession>
<protein>
    <submittedName>
        <fullName evidence="2">Uncharacterized protein</fullName>
    </submittedName>
</protein>
<feature type="non-terminal residue" evidence="2">
    <location>
        <position position="1"/>
    </location>
</feature>
<feature type="compositionally biased region" description="Basic residues" evidence="1">
    <location>
        <begin position="190"/>
        <end position="201"/>
    </location>
</feature>
<evidence type="ECO:0000313" key="3">
    <source>
        <dbReference type="Proteomes" id="UP001189429"/>
    </source>
</evidence>
<proteinExistence type="predicted"/>
<keyword evidence="3" id="KW-1185">Reference proteome</keyword>
<feature type="region of interest" description="Disordered" evidence="1">
    <location>
        <begin position="31"/>
        <end position="89"/>
    </location>
</feature>
<evidence type="ECO:0000256" key="1">
    <source>
        <dbReference type="SAM" id="MobiDB-lite"/>
    </source>
</evidence>
<feature type="compositionally biased region" description="Low complexity" evidence="1">
    <location>
        <begin position="158"/>
        <end position="167"/>
    </location>
</feature>
<feature type="compositionally biased region" description="Basic and acidic residues" evidence="1">
    <location>
        <begin position="53"/>
        <end position="64"/>
    </location>
</feature>
<feature type="region of interest" description="Disordered" evidence="1">
    <location>
        <begin position="158"/>
        <end position="202"/>
    </location>
</feature>
<feature type="region of interest" description="Disordered" evidence="1">
    <location>
        <begin position="299"/>
        <end position="357"/>
    </location>
</feature>
<feature type="compositionally biased region" description="Basic residues" evidence="1">
    <location>
        <begin position="171"/>
        <end position="184"/>
    </location>
</feature>
<gene>
    <name evidence="2" type="ORF">PCOR1329_LOCUS72400</name>
</gene>
<feature type="compositionally biased region" description="Low complexity" evidence="1">
    <location>
        <begin position="1"/>
        <end position="15"/>
    </location>
</feature>
<comment type="caution">
    <text evidence="2">The sequence shown here is derived from an EMBL/GenBank/DDBJ whole genome shotgun (WGS) entry which is preliminary data.</text>
</comment>
<sequence length="357" mass="37197">GGPGAARAGAAPGGRAVERCGGGWLCCERPESGSASTGSARASCDEASSSDASTHRPESAEPRRPAPSRGASAERLRCPGGEPELSQAGLPRARRQLALEFNSIGAQLNMLEEEEDLGRVLVARRCHSLGFESEQLLMNHCSQFGRVSRVLVIGQEAQADGPGAAPPGEHRLHRHGGGRGRRARVPGGRRAGRGWQAHRGRALPAPRARAVSCAGHRSRRGSSAQGATIGVLGSGCLEPATHLLPLVQGSRDRPRRLAPTMLRVPPGRRTLSLASRAEGCIAPPALPGARRRAAFSSACHDSSGARNDDDTTRVAASRSPRRPDSVVQFFQRGHGPSKPPSPEPGGGGAGPLCSVRL</sequence>
<name>A0ABN9X5F0_9DINO</name>
<feature type="compositionally biased region" description="Low complexity" evidence="1">
    <location>
        <begin position="32"/>
        <end position="52"/>
    </location>
</feature>
<evidence type="ECO:0000313" key="2">
    <source>
        <dbReference type="EMBL" id="CAK0892855.1"/>
    </source>
</evidence>
<reference evidence="2" key="1">
    <citation type="submission" date="2023-10" db="EMBL/GenBank/DDBJ databases">
        <authorList>
            <person name="Chen Y."/>
            <person name="Shah S."/>
            <person name="Dougan E. K."/>
            <person name="Thang M."/>
            <person name="Chan C."/>
        </authorList>
    </citation>
    <scope>NUCLEOTIDE SEQUENCE [LARGE SCALE GENOMIC DNA]</scope>
</reference>
<feature type="region of interest" description="Disordered" evidence="1">
    <location>
        <begin position="1"/>
        <end position="20"/>
    </location>
</feature>